<dbReference type="InterPro" id="IPR023576">
    <property type="entry name" value="UbiE/COQ5_MeTrFase_CS"/>
</dbReference>
<keyword evidence="6" id="KW-0496">Mitochondrion</keyword>
<keyword evidence="2 6" id="KW-0808">Transferase</keyword>
<feature type="binding site" evidence="6">
    <location>
        <position position="115"/>
    </location>
    <ligand>
        <name>S-adenosyl-L-methionine</name>
        <dbReference type="ChEBI" id="CHEBI:59789"/>
    </ligand>
</feature>
<feature type="binding site" evidence="6">
    <location>
        <position position="78"/>
    </location>
    <ligand>
        <name>S-adenosyl-L-methionine</name>
        <dbReference type="ChEBI" id="CHEBI:59789"/>
    </ligand>
</feature>
<dbReference type="GO" id="GO:0032259">
    <property type="term" value="P:methylation"/>
    <property type="evidence" value="ECO:0007669"/>
    <property type="project" value="UniProtKB-KW"/>
</dbReference>
<dbReference type="CDD" id="cd02440">
    <property type="entry name" value="AdoMet_MTases"/>
    <property type="match status" value="1"/>
</dbReference>
<comment type="caution">
    <text evidence="6">Lacks conserved residue(s) required for the propagation of feature annotation.</text>
</comment>
<dbReference type="EMBL" id="HBFM01034012">
    <property type="protein sequence ID" value="CAD8793042.1"/>
    <property type="molecule type" value="Transcribed_RNA"/>
</dbReference>
<comment type="subunit">
    <text evidence="5">Component of a multi-subunit COQ enzyme complex, composed of at least COQ3, COQ4, COQ5, COQ6, COQ7 and COQ9. Interacts with PYURF; the interaction is direct, stabilizes COQ5 protein and associates PYURF with COQ enzyme complex.</text>
</comment>
<evidence type="ECO:0000313" key="7">
    <source>
        <dbReference type="EMBL" id="CAD8793042.1"/>
    </source>
</evidence>
<keyword evidence="4 6" id="KW-0949">S-adenosyl-L-methionine</keyword>
<comment type="subcellular location">
    <subcellularLocation>
        <location evidence="6">Mitochondrion inner membrane</location>
        <topology evidence="6">Peripheral membrane protein</topology>
        <orientation evidence="6">Matrix side</orientation>
    </subcellularLocation>
</comment>
<evidence type="ECO:0000256" key="1">
    <source>
        <dbReference type="ARBA" id="ARBA00022603"/>
    </source>
</evidence>
<dbReference type="AlphaFoldDB" id="A0A7S0VRP3"/>
<dbReference type="PANTHER" id="PTHR43591:SF24">
    <property type="entry name" value="2-METHOXY-6-POLYPRENYL-1,4-BENZOQUINOL METHYLASE, MITOCHONDRIAL"/>
    <property type="match status" value="1"/>
</dbReference>
<dbReference type="NCBIfam" id="NF001242">
    <property type="entry name" value="PRK00216.1-3"/>
    <property type="match status" value="1"/>
</dbReference>
<dbReference type="FunFam" id="3.40.50.150:FF:000064">
    <property type="entry name" value="2-methoxy-6-polyprenyl-1,4-benzoquinol methylase, mitochondrial"/>
    <property type="match status" value="1"/>
</dbReference>
<keyword evidence="6" id="KW-0999">Mitochondrion inner membrane</keyword>
<feature type="binding site" evidence="6">
    <location>
        <begin position="145"/>
        <end position="146"/>
    </location>
    <ligand>
        <name>S-adenosyl-L-methionine</name>
        <dbReference type="ChEBI" id="CHEBI:59789"/>
    </ligand>
</feature>
<keyword evidence="3 6" id="KW-0831">Ubiquinone biosynthesis</keyword>
<dbReference type="Pfam" id="PF01209">
    <property type="entry name" value="Ubie_methyltran"/>
    <property type="match status" value="1"/>
</dbReference>
<dbReference type="NCBIfam" id="TIGR01934">
    <property type="entry name" value="MenG_MenH_UbiE"/>
    <property type="match status" value="1"/>
</dbReference>
<dbReference type="Gene3D" id="3.40.50.150">
    <property type="entry name" value="Vaccinia Virus protein VP39"/>
    <property type="match status" value="1"/>
</dbReference>
<dbReference type="EC" id="2.1.1.201" evidence="6"/>
<comment type="function">
    <text evidence="6">Methyltransferase required for the conversion of 2-polyprenyl-6-methoxy-1,4-benzoquinol (DDMQH2) to 2-polyprenyl-3-methyl-6-methoxy-1,4-benzoquinol (DMQH2).</text>
</comment>
<dbReference type="GO" id="GO:0031314">
    <property type="term" value="C:extrinsic component of mitochondrial inner membrane"/>
    <property type="evidence" value="ECO:0007669"/>
    <property type="project" value="UniProtKB-UniRule"/>
</dbReference>
<reference evidence="7" key="1">
    <citation type="submission" date="2021-01" db="EMBL/GenBank/DDBJ databases">
        <authorList>
            <person name="Corre E."/>
            <person name="Pelletier E."/>
            <person name="Niang G."/>
            <person name="Scheremetjew M."/>
            <person name="Finn R."/>
            <person name="Kale V."/>
            <person name="Holt S."/>
            <person name="Cochrane G."/>
            <person name="Meng A."/>
            <person name="Brown T."/>
            <person name="Cohen L."/>
        </authorList>
    </citation>
    <scope>NUCLEOTIDE SEQUENCE</scope>
    <source>
        <strain evidence="7">SAG 63-3</strain>
    </source>
</reference>
<dbReference type="PROSITE" id="PS01183">
    <property type="entry name" value="UBIE_1"/>
    <property type="match status" value="1"/>
</dbReference>
<gene>
    <name evidence="6" type="primary">COQ5</name>
    <name evidence="7" type="ORF">PPAR00522_LOCUS22166</name>
</gene>
<keyword evidence="1 6" id="KW-0489">Methyltransferase</keyword>
<dbReference type="GO" id="GO:0008425">
    <property type="term" value="F:2-methoxy-6-polyprenyl-1,4-benzoquinol methyltransferase activity"/>
    <property type="evidence" value="ECO:0007669"/>
    <property type="project" value="UniProtKB-UniRule"/>
</dbReference>
<proteinExistence type="inferred from homology"/>
<dbReference type="PROSITE" id="PS01184">
    <property type="entry name" value="UBIE_2"/>
    <property type="match status" value="1"/>
</dbReference>
<sequence>MSYSENSQPKHTIDFGFKEVPVDEKESLVRQVFSSVADKYDIMNDLMSAGLHRCWKDRLVQVLSPFSGMKHLDVAGGTGDVAMRVLRAVRTAELEDWGRASSSSNGEPGSVVVCDINAEMLEAGKRKWSLSDISEDQGLSWVQGNAEQLPFEDNTFDSYTITFGIRNVTNRDAALREALRVLKPGGRILILEFSQVKDPVLRQVYDLYSFNVIPAVGGLVAGDASSYQYLVESIRKFPDQETFAGMIRSAGFKWVTYENLLGGIVAMHSGFKLKA</sequence>
<dbReference type="InterPro" id="IPR004033">
    <property type="entry name" value="UbiE/COQ5_MeTrFase"/>
</dbReference>
<dbReference type="PANTHER" id="PTHR43591">
    <property type="entry name" value="METHYLTRANSFERASE"/>
    <property type="match status" value="1"/>
</dbReference>
<evidence type="ECO:0000256" key="4">
    <source>
        <dbReference type="ARBA" id="ARBA00022691"/>
    </source>
</evidence>
<organism evidence="7">
    <name type="scientific">Polytomella parva</name>
    <dbReference type="NCBI Taxonomy" id="51329"/>
    <lineage>
        <taxon>Eukaryota</taxon>
        <taxon>Viridiplantae</taxon>
        <taxon>Chlorophyta</taxon>
        <taxon>core chlorophytes</taxon>
        <taxon>Chlorophyceae</taxon>
        <taxon>CS clade</taxon>
        <taxon>Chlamydomonadales</taxon>
        <taxon>Chlamydomonadaceae</taxon>
        <taxon>Polytomella</taxon>
    </lineage>
</organism>
<dbReference type="NCBIfam" id="NF001244">
    <property type="entry name" value="PRK00216.1-5"/>
    <property type="match status" value="1"/>
</dbReference>
<accession>A0A7S0VRP3</accession>
<evidence type="ECO:0000256" key="3">
    <source>
        <dbReference type="ARBA" id="ARBA00022688"/>
    </source>
</evidence>
<dbReference type="PROSITE" id="PS51608">
    <property type="entry name" value="SAM_MT_UBIE"/>
    <property type="match status" value="1"/>
</dbReference>
<evidence type="ECO:0000256" key="2">
    <source>
        <dbReference type="ARBA" id="ARBA00022679"/>
    </source>
</evidence>
<evidence type="ECO:0000256" key="5">
    <source>
        <dbReference type="ARBA" id="ARBA00046387"/>
    </source>
</evidence>
<dbReference type="HAMAP" id="MF_01813">
    <property type="entry name" value="MenG_UbiE_methyltr"/>
    <property type="match status" value="1"/>
</dbReference>
<dbReference type="InterPro" id="IPR029063">
    <property type="entry name" value="SAM-dependent_MTases_sf"/>
</dbReference>
<evidence type="ECO:0000256" key="6">
    <source>
        <dbReference type="HAMAP-Rule" id="MF_03191"/>
    </source>
</evidence>
<comment type="similarity">
    <text evidence="6">Belongs to the class I-like SAM-binding methyltransferase superfamily. MenG/UbiE family.</text>
</comment>
<dbReference type="SUPFAM" id="SSF53335">
    <property type="entry name" value="S-adenosyl-L-methionine-dependent methyltransferases"/>
    <property type="match status" value="1"/>
</dbReference>
<protein>
    <recommendedName>
        <fullName evidence="6">2-methoxy-6-polyprenyl-1,4-benzoquinol methylase, mitochondrial</fullName>
        <ecNumber evidence="6">2.1.1.201</ecNumber>
    </recommendedName>
    <alternativeName>
        <fullName evidence="6">Ubiquinone biosynthesis methyltransferase COQ5</fullName>
    </alternativeName>
</protein>
<keyword evidence="6" id="KW-0472">Membrane</keyword>
<comment type="catalytic activity">
    <reaction evidence="6">
        <text>a 2-methoxy-6-(all-trans-polyprenyl)benzene-1,4-diol + S-adenosyl-L-methionine = a 5-methoxy-2-methyl-3-(all-trans-polyprenyl)benzene-1,4-diol + S-adenosyl-L-homocysteine + H(+)</text>
        <dbReference type="Rhea" id="RHEA:28286"/>
        <dbReference type="Rhea" id="RHEA-COMP:10858"/>
        <dbReference type="Rhea" id="RHEA-COMP:10859"/>
        <dbReference type="ChEBI" id="CHEBI:15378"/>
        <dbReference type="ChEBI" id="CHEBI:57856"/>
        <dbReference type="ChEBI" id="CHEBI:59789"/>
        <dbReference type="ChEBI" id="CHEBI:84166"/>
        <dbReference type="ChEBI" id="CHEBI:84167"/>
        <dbReference type="EC" id="2.1.1.201"/>
    </reaction>
</comment>
<dbReference type="UniPathway" id="UPA00232"/>
<name>A0A7S0VRP3_9CHLO</name>
<comment type="pathway">
    <text evidence="6">Cofactor biosynthesis; ubiquinone biosynthesis.</text>
</comment>